<sequence>MNQQDVSKYKVNTKYLDPWVNLDDGDKAAGRLYPLTDLGEPSVRVARKKPYPENVTEAFLRRAGAVSPIITG</sequence>
<organism evidence="1 2">
    <name type="scientific">Melipona bicolor</name>
    <dbReference type="NCBI Taxonomy" id="60889"/>
    <lineage>
        <taxon>Eukaryota</taxon>
        <taxon>Metazoa</taxon>
        <taxon>Ecdysozoa</taxon>
        <taxon>Arthropoda</taxon>
        <taxon>Hexapoda</taxon>
        <taxon>Insecta</taxon>
        <taxon>Pterygota</taxon>
        <taxon>Neoptera</taxon>
        <taxon>Endopterygota</taxon>
        <taxon>Hymenoptera</taxon>
        <taxon>Apocrita</taxon>
        <taxon>Aculeata</taxon>
        <taxon>Apoidea</taxon>
        <taxon>Anthophila</taxon>
        <taxon>Apidae</taxon>
        <taxon>Melipona</taxon>
    </lineage>
</organism>
<accession>A0AA40G9E2</accession>
<protein>
    <submittedName>
        <fullName evidence="1">Uncharacterized protein</fullName>
    </submittedName>
</protein>
<dbReference type="Proteomes" id="UP001177670">
    <property type="component" value="Unassembled WGS sequence"/>
</dbReference>
<gene>
    <name evidence="1" type="ORF">K0M31_011237</name>
</gene>
<dbReference type="AlphaFoldDB" id="A0AA40G9E2"/>
<keyword evidence="2" id="KW-1185">Reference proteome</keyword>
<evidence type="ECO:0000313" key="1">
    <source>
        <dbReference type="EMBL" id="KAK1133426.1"/>
    </source>
</evidence>
<comment type="caution">
    <text evidence="1">The sequence shown here is derived from an EMBL/GenBank/DDBJ whole genome shotgun (WGS) entry which is preliminary data.</text>
</comment>
<evidence type="ECO:0000313" key="2">
    <source>
        <dbReference type="Proteomes" id="UP001177670"/>
    </source>
</evidence>
<proteinExistence type="predicted"/>
<dbReference type="EMBL" id="JAHYIQ010000003">
    <property type="protein sequence ID" value="KAK1133426.1"/>
    <property type="molecule type" value="Genomic_DNA"/>
</dbReference>
<name>A0AA40G9E2_9HYME</name>
<reference evidence="1" key="1">
    <citation type="submission" date="2021-10" db="EMBL/GenBank/DDBJ databases">
        <title>Melipona bicolor Genome sequencing and assembly.</title>
        <authorList>
            <person name="Araujo N.S."/>
            <person name="Arias M.C."/>
        </authorList>
    </citation>
    <scope>NUCLEOTIDE SEQUENCE</scope>
    <source>
        <strain evidence="1">USP_2M_L1-L4_2017</strain>
        <tissue evidence="1">Whole body</tissue>
    </source>
</reference>